<keyword evidence="3" id="KW-1185">Reference proteome</keyword>
<name>A0A1A9Z8G5_GLOPL</name>
<organism evidence="2 3">
    <name type="scientific">Glossina pallidipes</name>
    <name type="common">Tsetse fly</name>
    <dbReference type="NCBI Taxonomy" id="7398"/>
    <lineage>
        <taxon>Eukaryota</taxon>
        <taxon>Metazoa</taxon>
        <taxon>Ecdysozoa</taxon>
        <taxon>Arthropoda</taxon>
        <taxon>Hexapoda</taxon>
        <taxon>Insecta</taxon>
        <taxon>Pterygota</taxon>
        <taxon>Neoptera</taxon>
        <taxon>Endopterygota</taxon>
        <taxon>Diptera</taxon>
        <taxon>Brachycera</taxon>
        <taxon>Muscomorpha</taxon>
        <taxon>Hippoboscoidea</taxon>
        <taxon>Glossinidae</taxon>
        <taxon>Glossina</taxon>
    </lineage>
</organism>
<keyword evidence="1" id="KW-0472">Membrane</keyword>
<dbReference type="AlphaFoldDB" id="A0A1A9Z8G5"/>
<sequence>MYCGLSSSLGDDKGPDISSGSMVAIMELAGIIELIRICKGPHTAVQSAHRDVNIGAVKKLVSVTQYVIEHAKVCSSNVVIFKISTQHQDQRSAVQSERVDVSAPSRSRRVFSSLDKIQISEKSIIILRVCAHNPNSVDHNNVNGVSNAVPEKMYRSNSLPLNNSIQKLEMLMKSVLLTAPNCLFYQYCYSDIREVTSQTSVRGIVMSGRDRFGVLFLMPLALLGATFSVRMIHVILWTRGALHLIEALVTCQLLMGLLCLPVLAKLFIAASHYLHNNVVGCVVPIADVV</sequence>
<keyword evidence="1" id="KW-1133">Transmembrane helix</keyword>
<dbReference type="VEuPathDB" id="VectorBase:GPAI006934"/>
<feature type="transmembrane region" description="Helical" evidence="1">
    <location>
        <begin position="212"/>
        <end position="236"/>
    </location>
</feature>
<keyword evidence="1" id="KW-0812">Transmembrane</keyword>
<proteinExistence type="predicted"/>
<protein>
    <submittedName>
        <fullName evidence="2">Uncharacterized protein</fullName>
    </submittedName>
</protein>
<evidence type="ECO:0000313" key="3">
    <source>
        <dbReference type="Proteomes" id="UP000092445"/>
    </source>
</evidence>
<evidence type="ECO:0000313" key="2">
    <source>
        <dbReference type="EnsemblMetazoa" id="GPAI006934-PA"/>
    </source>
</evidence>
<feature type="transmembrane region" description="Helical" evidence="1">
    <location>
        <begin position="242"/>
        <end position="264"/>
    </location>
</feature>
<accession>A0A1A9Z8G5</accession>
<dbReference type="Proteomes" id="UP000092445">
    <property type="component" value="Unassembled WGS sequence"/>
</dbReference>
<evidence type="ECO:0000256" key="1">
    <source>
        <dbReference type="SAM" id="Phobius"/>
    </source>
</evidence>
<reference evidence="2" key="2">
    <citation type="submission" date="2020-05" db="UniProtKB">
        <authorList>
            <consortium name="EnsemblMetazoa"/>
        </authorList>
    </citation>
    <scope>IDENTIFICATION</scope>
    <source>
        <strain evidence="2">IAEA</strain>
    </source>
</reference>
<reference evidence="3" key="1">
    <citation type="submission" date="2014-03" db="EMBL/GenBank/DDBJ databases">
        <authorList>
            <person name="Aksoy S."/>
            <person name="Warren W."/>
            <person name="Wilson R.K."/>
        </authorList>
    </citation>
    <scope>NUCLEOTIDE SEQUENCE [LARGE SCALE GENOMIC DNA]</scope>
    <source>
        <strain evidence="3">IAEA</strain>
    </source>
</reference>
<dbReference type="EnsemblMetazoa" id="GPAI006934-RA">
    <property type="protein sequence ID" value="GPAI006934-PA"/>
    <property type="gene ID" value="GPAI006934"/>
</dbReference>